<protein>
    <submittedName>
        <fullName evidence="8">Uncharacterized membrane protein</fullName>
    </submittedName>
</protein>
<evidence type="ECO:0000313" key="9">
    <source>
        <dbReference type="Proteomes" id="UP000198634"/>
    </source>
</evidence>
<keyword evidence="5 6" id="KW-0472">Membrane</keyword>
<name>A0A1H9EEZ3_9RHOB</name>
<feature type="domain" description="EamA" evidence="7">
    <location>
        <begin position="11"/>
        <end position="142"/>
    </location>
</feature>
<evidence type="ECO:0000256" key="6">
    <source>
        <dbReference type="SAM" id="Phobius"/>
    </source>
</evidence>
<accession>A0A1H9EEZ3</accession>
<organism evidence="8 9">
    <name type="scientific">Thalassovita taeanensis</name>
    <dbReference type="NCBI Taxonomy" id="657014"/>
    <lineage>
        <taxon>Bacteria</taxon>
        <taxon>Pseudomonadati</taxon>
        <taxon>Pseudomonadota</taxon>
        <taxon>Alphaproteobacteria</taxon>
        <taxon>Rhodobacterales</taxon>
        <taxon>Roseobacteraceae</taxon>
        <taxon>Thalassovita</taxon>
    </lineage>
</organism>
<evidence type="ECO:0000313" key="8">
    <source>
        <dbReference type="EMBL" id="SEQ24152.1"/>
    </source>
</evidence>
<dbReference type="PANTHER" id="PTHR22911:SF6">
    <property type="entry name" value="SOLUTE CARRIER FAMILY 35 MEMBER G1"/>
    <property type="match status" value="1"/>
</dbReference>
<dbReference type="InterPro" id="IPR000620">
    <property type="entry name" value="EamA_dom"/>
</dbReference>
<dbReference type="InterPro" id="IPR037185">
    <property type="entry name" value="EmrE-like"/>
</dbReference>
<feature type="transmembrane region" description="Helical" evidence="6">
    <location>
        <begin position="152"/>
        <end position="170"/>
    </location>
</feature>
<feature type="transmembrane region" description="Helical" evidence="6">
    <location>
        <begin position="12"/>
        <end position="30"/>
    </location>
</feature>
<comment type="subcellular location">
    <subcellularLocation>
        <location evidence="1">Membrane</location>
        <topology evidence="1">Multi-pass membrane protein</topology>
    </subcellularLocation>
</comment>
<feature type="transmembrane region" description="Helical" evidence="6">
    <location>
        <begin position="209"/>
        <end position="234"/>
    </location>
</feature>
<sequence>MSTSLSSRPVAGILWMLLSGLLFVCVTALVKSLGLGIPAPEAAFLRYAMGLIFVVPMLRTIVKANLTRRQWGMFALRGALHAVGVALWFYGMARMPIAELTALNYLSPIYVTLGAAVFLGEKLALRRILAVAVALIGAVIILRPGFREVGPGHVAMLIAAPVFGMSYLMAKLMSDETSPLVVVGMLSVFVTIGLAPMAAAVWVTPSWHVLGVLFCVACVATAGHYAMTIAFAAAPLTVTQPVTFVQLVWAVTLGAVVFGESVDIWVVLGGAVILGSVSFITWREAMTKRRMRTPPAVATKV</sequence>
<feature type="transmembrane region" description="Helical" evidence="6">
    <location>
        <begin position="264"/>
        <end position="282"/>
    </location>
</feature>
<evidence type="ECO:0000256" key="1">
    <source>
        <dbReference type="ARBA" id="ARBA00004141"/>
    </source>
</evidence>
<proteinExistence type="inferred from homology"/>
<evidence type="ECO:0000256" key="4">
    <source>
        <dbReference type="ARBA" id="ARBA00022989"/>
    </source>
</evidence>
<feature type="domain" description="EamA" evidence="7">
    <location>
        <begin position="152"/>
        <end position="281"/>
    </location>
</feature>
<keyword evidence="3 6" id="KW-0812">Transmembrane</keyword>
<feature type="transmembrane region" description="Helical" evidence="6">
    <location>
        <begin position="74"/>
        <end position="90"/>
    </location>
</feature>
<dbReference type="PANTHER" id="PTHR22911">
    <property type="entry name" value="ACYL-MALONYL CONDENSING ENZYME-RELATED"/>
    <property type="match status" value="1"/>
</dbReference>
<dbReference type="AlphaFoldDB" id="A0A1H9EEZ3"/>
<dbReference type="Gene3D" id="1.10.3730.20">
    <property type="match status" value="1"/>
</dbReference>
<dbReference type="STRING" id="657014.SAMN04488092_10523"/>
<feature type="transmembrane region" description="Helical" evidence="6">
    <location>
        <begin position="127"/>
        <end position="146"/>
    </location>
</feature>
<evidence type="ECO:0000256" key="3">
    <source>
        <dbReference type="ARBA" id="ARBA00022692"/>
    </source>
</evidence>
<dbReference type="SUPFAM" id="SSF103481">
    <property type="entry name" value="Multidrug resistance efflux transporter EmrE"/>
    <property type="match status" value="2"/>
</dbReference>
<dbReference type="RefSeq" id="WP_090269502.1">
    <property type="nucleotide sequence ID" value="NZ_FOEP01000005.1"/>
</dbReference>
<dbReference type="Proteomes" id="UP000198634">
    <property type="component" value="Unassembled WGS sequence"/>
</dbReference>
<keyword evidence="9" id="KW-1185">Reference proteome</keyword>
<gene>
    <name evidence="8" type="ORF">SAMN04488092_10523</name>
</gene>
<evidence type="ECO:0000256" key="5">
    <source>
        <dbReference type="ARBA" id="ARBA00023136"/>
    </source>
</evidence>
<dbReference type="Pfam" id="PF00892">
    <property type="entry name" value="EamA"/>
    <property type="match status" value="2"/>
</dbReference>
<evidence type="ECO:0000256" key="2">
    <source>
        <dbReference type="ARBA" id="ARBA00009853"/>
    </source>
</evidence>
<keyword evidence="4 6" id="KW-1133">Transmembrane helix</keyword>
<reference evidence="8 9" key="1">
    <citation type="submission" date="2016-10" db="EMBL/GenBank/DDBJ databases">
        <authorList>
            <person name="de Groot N.N."/>
        </authorList>
    </citation>
    <scope>NUCLEOTIDE SEQUENCE [LARGE SCALE GENOMIC DNA]</scope>
    <source>
        <strain evidence="8 9">DSM 22007</strain>
    </source>
</reference>
<feature type="transmembrane region" description="Helical" evidence="6">
    <location>
        <begin position="102"/>
        <end position="120"/>
    </location>
</feature>
<dbReference type="OrthoDB" id="7374604at2"/>
<dbReference type="GO" id="GO:0016020">
    <property type="term" value="C:membrane"/>
    <property type="evidence" value="ECO:0007669"/>
    <property type="project" value="UniProtKB-SubCell"/>
</dbReference>
<evidence type="ECO:0000259" key="7">
    <source>
        <dbReference type="Pfam" id="PF00892"/>
    </source>
</evidence>
<feature type="transmembrane region" description="Helical" evidence="6">
    <location>
        <begin position="42"/>
        <end position="62"/>
    </location>
</feature>
<feature type="transmembrane region" description="Helical" evidence="6">
    <location>
        <begin position="182"/>
        <end position="203"/>
    </location>
</feature>
<dbReference type="EMBL" id="FOEP01000005">
    <property type="protein sequence ID" value="SEQ24152.1"/>
    <property type="molecule type" value="Genomic_DNA"/>
</dbReference>
<comment type="similarity">
    <text evidence="2">Belongs to the drug/metabolite transporter (DMT) superfamily. 10 TMS drug/metabolite exporter (DME) (TC 2.A.7.3) family.</text>
</comment>